<feature type="transmembrane region" description="Helical" evidence="7">
    <location>
        <begin position="55"/>
        <end position="79"/>
    </location>
</feature>
<evidence type="ECO:0000256" key="2">
    <source>
        <dbReference type="ARBA" id="ARBA00005697"/>
    </source>
</evidence>
<evidence type="ECO:0000256" key="3">
    <source>
        <dbReference type="ARBA" id="ARBA00022448"/>
    </source>
</evidence>
<feature type="transmembrane region" description="Helical" evidence="7">
    <location>
        <begin position="198"/>
        <end position="218"/>
    </location>
</feature>
<dbReference type="PANTHER" id="PTHR43337:SF2">
    <property type="entry name" value="XANTHINE_URACIL PERMEASE"/>
    <property type="match status" value="1"/>
</dbReference>
<dbReference type="InterPro" id="IPR006043">
    <property type="entry name" value="NCS2"/>
</dbReference>
<proteinExistence type="inferred from homology"/>
<sequence length="433" mass="46424">MKKTILESYYKFAESNTTGKREVLAGFVSYFTIVYIIVVNSMILSEAGIPLNGAIFATILISAVGCIFIGLYANVPIILVPGMGINAMFAYTMVQGMGLSWQSALAAVFVSGLIFVAIAFSRFLNVINTSIPHSLKEAISIGLGLFLLFLGLEKGGLITAGSSTLLQVGDFGSMEVIATILTMILAFVLFIRNVPGNFLLTIIAGTAIAWFCGTIKLADIAFSVPEVSEYKEVFFALTFVEINRLEFWIAVFSMTMVLVFENIGLVHGYVNSVGKPERYKKAFQATGVSILLSGIFGSSPPVATVESAAGIASGGRTGFTSVVTGILFLFSFLFVPVIKVIPNSSIAPILIIIGILMLSNIKHLDFGDFSESIPAIMIIVMIPYTLSIPDGMAAGFILYPILKIAAGKANQVSKPMYFIALLFLAYFVIGVIS</sequence>
<comment type="similarity">
    <text evidence="2">Belongs to the nucleobase:cation symporter-2 (NCS2) (TC 2.A.40) family. Azg-like subfamily.</text>
</comment>
<keyword evidence="9" id="KW-1185">Reference proteome</keyword>
<dbReference type="STRING" id="1679170.AC625_13885"/>
<dbReference type="RefSeq" id="WP_049681810.1">
    <property type="nucleotide sequence ID" value="NZ_LFZW01000001.1"/>
</dbReference>
<evidence type="ECO:0000256" key="7">
    <source>
        <dbReference type="SAM" id="Phobius"/>
    </source>
</evidence>
<dbReference type="GO" id="GO:0005886">
    <property type="term" value="C:plasma membrane"/>
    <property type="evidence" value="ECO:0007669"/>
    <property type="project" value="TreeGrafter"/>
</dbReference>
<evidence type="ECO:0000256" key="5">
    <source>
        <dbReference type="ARBA" id="ARBA00022989"/>
    </source>
</evidence>
<comment type="caution">
    <text evidence="8">The sequence shown here is derived from an EMBL/GenBank/DDBJ whole genome shotgun (WGS) entry which is preliminary data.</text>
</comment>
<feature type="transmembrane region" description="Helical" evidence="7">
    <location>
        <begin position="373"/>
        <end position="402"/>
    </location>
</feature>
<evidence type="ECO:0000256" key="4">
    <source>
        <dbReference type="ARBA" id="ARBA00022692"/>
    </source>
</evidence>
<feature type="transmembrane region" description="Helical" evidence="7">
    <location>
        <begin position="319"/>
        <end position="338"/>
    </location>
</feature>
<dbReference type="OrthoDB" id="9808458at2"/>
<reference evidence="9" key="1">
    <citation type="submission" date="2015-07" db="EMBL/GenBank/DDBJ databases">
        <title>Genome sequencing project for genomic taxonomy and phylogenomics of Bacillus-like bacteria.</title>
        <authorList>
            <person name="Liu B."/>
            <person name="Wang J."/>
            <person name="Zhu Y."/>
            <person name="Liu G."/>
            <person name="Chen Q."/>
            <person name="Chen Z."/>
            <person name="Lan J."/>
            <person name="Che J."/>
            <person name="Ge C."/>
            <person name="Shi H."/>
            <person name="Pan Z."/>
            <person name="Liu X."/>
        </authorList>
    </citation>
    <scope>NUCLEOTIDE SEQUENCE [LARGE SCALE GENOMIC DNA]</scope>
    <source>
        <strain evidence="9">FJAT-27997</strain>
    </source>
</reference>
<dbReference type="InterPro" id="IPR045018">
    <property type="entry name" value="Azg-like"/>
</dbReference>
<feature type="transmembrane region" description="Helical" evidence="7">
    <location>
        <begin position="135"/>
        <end position="152"/>
    </location>
</feature>
<accession>A0A0K9GUX0</accession>
<feature type="transmembrane region" description="Helical" evidence="7">
    <location>
        <begin position="414"/>
        <end position="432"/>
    </location>
</feature>
<dbReference type="Proteomes" id="UP000037146">
    <property type="component" value="Unassembled WGS sequence"/>
</dbReference>
<feature type="transmembrane region" description="Helical" evidence="7">
    <location>
        <begin position="247"/>
        <end position="270"/>
    </location>
</feature>
<keyword evidence="6 7" id="KW-0472">Membrane</keyword>
<evidence type="ECO:0000256" key="6">
    <source>
        <dbReference type="ARBA" id="ARBA00023136"/>
    </source>
</evidence>
<name>A0A0K9GUX0_9BACI</name>
<feature type="transmembrane region" description="Helical" evidence="7">
    <location>
        <begin position="345"/>
        <end position="361"/>
    </location>
</feature>
<feature type="transmembrane region" description="Helical" evidence="7">
    <location>
        <begin position="23"/>
        <end position="43"/>
    </location>
</feature>
<dbReference type="PATRIC" id="fig|1679170.3.peg.3167"/>
<protein>
    <submittedName>
        <fullName evidence="8">Permease</fullName>
    </submittedName>
</protein>
<keyword evidence="4 7" id="KW-0812">Transmembrane</keyword>
<keyword evidence="5 7" id="KW-1133">Transmembrane helix</keyword>
<dbReference type="GO" id="GO:0005345">
    <property type="term" value="F:purine nucleobase transmembrane transporter activity"/>
    <property type="evidence" value="ECO:0007669"/>
    <property type="project" value="TreeGrafter"/>
</dbReference>
<evidence type="ECO:0000313" key="9">
    <source>
        <dbReference type="Proteomes" id="UP000037146"/>
    </source>
</evidence>
<dbReference type="EMBL" id="LFZW01000001">
    <property type="protein sequence ID" value="KMY50455.1"/>
    <property type="molecule type" value="Genomic_DNA"/>
</dbReference>
<feature type="transmembrane region" description="Helical" evidence="7">
    <location>
        <begin position="99"/>
        <end position="123"/>
    </location>
</feature>
<evidence type="ECO:0000313" key="8">
    <source>
        <dbReference type="EMBL" id="KMY50455.1"/>
    </source>
</evidence>
<evidence type="ECO:0000256" key="1">
    <source>
        <dbReference type="ARBA" id="ARBA00004141"/>
    </source>
</evidence>
<feature type="transmembrane region" description="Helical" evidence="7">
    <location>
        <begin position="282"/>
        <end position="299"/>
    </location>
</feature>
<feature type="transmembrane region" description="Helical" evidence="7">
    <location>
        <begin position="172"/>
        <end position="191"/>
    </location>
</feature>
<gene>
    <name evidence="8" type="ORF">AC625_13885</name>
</gene>
<comment type="subcellular location">
    <subcellularLocation>
        <location evidence="1">Membrane</location>
        <topology evidence="1">Multi-pass membrane protein</topology>
    </subcellularLocation>
</comment>
<keyword evidence="3" id="KW-0813">Transport</keyword>
<dbReference type="AlphaFoldDB" id="A0A0K9GUX0"/>
<organism evidence="8 9">
    <name type="scientific">Peribacillus loiseleuriae</name>
    <dbReference type="NCBI Taxonomy" id="1679170"/>
    <lineage>
        <taxon>Bacteria</taxon>
        <taxon>Bacillati</taxon>
        <taxon>Bacillota</taxon>
        <taxon>Bacilli</taxon>
        <taxon>Bacillales</taxon>
        <taxon>Bacillaceae</taxon>
        <taxon>Peribacillus</taxon>
    </lineage>
</organism>
<dbReference type="Pfam" id="PF00860">
    <property type="entry name" value="Xan_ur_permease"/>
    <property type="match status" value="1"/>
</dbReference>
<dbReference type="PANTHER" id="PTHR43337">
    <property type="entry name" value="XANTHINE/URACIL PERMEASE C887.17-RELATED"/>
    <property type="match status" value="1"/>
</dbReference>